<comment type="caution">
    <text evidence="1">The sequence shown here is derived from an EMBL/GenBank/DDBJ whole genome shotgun (WGS) entry which is preliminary data.</text>
</comment>
<keyword evidence="2" id="KW-1185">Reference proteome</keyword>
<evidence type="ECO:0000313" key="2">
    <source>
        <dbReference type="Proteomes" id="UP000807159"/>
    </source>
</evidence>
<sequence length="177" mass="19351">MIVGSSLFTFSLTTSCSSSSHKTSNSHNHTPFEFWNQALQSTRQLRKIGGKKQQGAITCQQQILLMQEKAFLEAASTALFPMSPSIASDKLQPDYKEEFYGTVLNSVTGAYEAERKGQEFIGTGPNLKYHASDAGIQVFGVDPITKMENMRAQESAVAAGLPLSNFESIQAVCMFLP</sequence>
<organism evidence="1 2">
    <name type="scientific">Populus deltoides</name>
    <name type="common">Eastern poplar</name>
    <name type="synonym">Eastern cottonwood</name>
    <dbReference type="NCBI Taxonomy" id="3696"/>
    <lineage>
        <taxon>Eukaryota</taxon>
        <taxon>Viridiplantae</taxon>
        <taxon>Streptophyta</taxon>
        <taxon>Embryophyta</taxon>
        <taxon>Tracheophyta</taxon>
        <taxon>Spermatophyta</taxon>
        <taxon>Magnoliopsida</taxon>
        <taxon>eudicotyledons</taxon>
        <taxon>Gunneridae</taxon>
        <taxon>Pentapetalae</taxon>
        <taxon>rosids</taxon>
        <taxon>fabids</taxon>
        <taxon>Malpighiales</taxon>
        <taxon>Salicaceae</taxon>
        <taxon>Saliceae</taxon>
        <taxon>Populus</taxon>
    </lineage>
</organism>
<protein>
    <submittedName>
        <fullName evidence="1">Uncharacterized protein</fullName>
    </submittedName>
</protein>
<gene>
    <name evidence="1" type="ORF">H0E87_019409</name>
</gene>
<dbReference type="EMBL" id="JACEGQ020000010">
    <property type="protein sequence ID" value="KAH8496650.1"/>
    <property type="molecule type" value="Genomic_DNA"/>
</dbReference>
<reference evidence="1" key="1">
    <citation type="journal article" date="2021" name="J. Hered.">
        <title>Genome Assembly of Salicaceae Populus deltoides (Eastern Cottonwood) I-69 Based on Nanopore Sequencing and Hi-C Technologies.</title>
        <authorList>
            <person name="Bai S."/>
            <person name="Wu H."/>
            <person name="Zhang J."/>
            <person name="Pan Z."/>
            <person name="Zhao W."/>
            <person name="Li Z."/>
            <person name="Tong C."/>
        </authorList>
    </citation>
    <scope>NUCLEOTIDE SEQUENCE</scope>
    <source>
        <tissue evidence="1">Leaf</tissue>
    </source>
</reference>
<accession>A0A8T2XUY4</accession>
<proteinExistence type="predicted"/>
<dbReference type="Proteomes" id="UP000807159">
    <property type="component" value="Chromosome 10"/>
</dbReference>
<name>A0A8T2XUY4_POPDE</name>
<evidence type="ECO:0000313" key="1">
    <source>
        <dbReference type="EMBL" id="KAH8496650.1"/>
    </source>
</evidence>
<dbReference type="AlphaFoldDB" id="A0A8T2XUY4"/>